<dbReference type="EMBL" id="BHXQ01000004">
    <property type="protein sequence ID" value="GCC52003.1"/>
    <property type="molecule type" value="Genomic_DNA"/>
</dbReference>
<keyword evidence="2" id="KW-1185">Reference proteome</keyword>
<organism evidence="1 2">
    <name type="scientific">Chryseotalea sanaruensis</name>
    <dbReference type="NCBI Taxonomy" id="2482724"/>
    <lineage>
        <taxon>Bacteria</taxon>
        <taxon>Pseudomonadati</taxon>
        <taxon>Bacteroidota</taxon>
        <taxon>Cytophagia</taxon>
        <taxon>Cytophagales</taxon>
        <taxon>Chryseotaleaceae</taxon>
        <taxon>Chryseotalea</taxon>
    </lineage>
</organism>
<name>A0A401UAR6_9BACT</name>
<dbReference type="RefSeq" id="WP_127122658.1">
    <property type="nucleotide sequence ID" value="NZ_BHXQ01000004.1"/>
</dbReference>
<dbReference type="Proteomes" id="UP000288227">
    <property type="component" value="Unassembled WGS sequence"/>
</dbReference>
<evidence type="ECO:0000313" key="2">
    <source>
        <dbReference type="Proteomes" id="UP000288227"/>
    </source>
</evidence>
<accession>A0A401UAR6</accession>
<dbReference type="AlphaFoldDB" id="A0A401UAR6"/>
<sequence>MMKQFMLAVIIVICYLNSALGQNKTYFGIEFSSANDIYKITDNGDYLMNVPLGNAAGGFHIRQELNKNLFIETGLILKYYWQGFGFKTIPYYGSSSSDPSWIIPVRFGLNLNLYKEKISLVPVVGYSFGINPPFGYGSGYGNQTSGTTTIEYNYSENPDVSRYFSLIQTGIGLEFKLFETLLLSISTNYYSGLNKTTQIDINYTANNANPATGTAISKGEFWCVSTGLKYPISNFWTAR</sequence>
<protein>
    <recommendedName>
        <fullName evidence="3">Outer membrane protein beta-barrel domain-containing protein</fullName>
    </recommendedName>
</protein>
<evidence type="ECO:0000313" key="1">
    <source>
        <dbReference type="EMBL" id="GCC52003.1"/>
    </source>
</evidence>
<proteinExistence type="predicted"/>
<reference evidence="1 2" key="1">
    <citation type="submission" date="2018-11" db="EMBL/GenBank/DDBJ databases">
        <title>Chryseotalea sanarue gen. nov., sp., nov., a member of the family Cytophagaceae, isolated from a brackish lake in Hamamatsu Japan.</title>
        <authorList>
            <person name="Maejima Y."/>
            <person name="Iino T."/>
            <person name="Muraguchi Y."/>
            <person name="Fukuda K."/>
            <person name="Ohkuma M."/>
            <person name="Moriuchi R."/>
            <person name="Dohra H."/>
            <person name="Kimbara K."/>
            <person name="Shintani M."/>
        </authorList>
    </citation>
    <scope>NUCLEOTIDE SEQUENCE [LARGE SCALE GENOMIC DNA]</scope>
    <source>
        <strain evidence="1 2">Ys</strain>
    </source>
</reference>
<evidence type="ECO:0008006" key="3">
    <source>
        <dbReference type="Google" id="ProtNLM"/>
    </source>
</evidence>
<comment type="caution">
    <text evidence="1">The sequence shown here is derived from an EMBL/GenBank/DDBJ whole genome shotgun (WGS) entry which is preliminary data.</text>
</comment>
<gene>
    <name evidence="1" type="ORF">SanaruYs_22350</name>
</gene>